<dbReference type="AlphaFoldDB" id="A0A267EN35"/>
<dbReference type="GO" id="GO:0003676">
    <property type="term" value="F:nucleic acid binding"/>
    <property type="evidence" value="ECO:0007669"/>
    <property type="project" value="InterPro"/>
</dbReference>
<evidence type="ECO:0000313" key="2">
    <source>
        <dbReference type="Proteomes" id="UP000215902"/>
    </source>
</evidence>
<name>A0A267EN35_9PLAT</name>
<dbReference type="Proteomes" id="UP000215902">
    <property type="component" value="Unassembled WGS sequence"/>
</dbReference>
<dbReference type="EMBL" id="NIVC01001887">
    <property type="protein sequence ID" value="PAA62950.1"/>
    <property type="molecule type" value="Genomic_DNA"/>
</dbReference>
<protein>
    <recommendedName>
        <fullName evidence="3">DDE_3 domain-containing protein</fullName>
    </recommendedName>
</protein>
<dbReference type="InterPro" id="IPR036397">
    <property type="entry name" value="RNaseH_sf"/>
</dbReference>
<accession>A0A267EN35</accession>
<reference evidence="1 2" key="1">
    <citation type="submission" date="2017-06" db="EMBL/GenBank/DDBJ databases">
        <title>A platform for efficient transgenesis in Macrostomum lignano, a flatworm model organism for stem cell research.</title>
        <authorList>
            <person name="Berezikov E."/>
        </authorList>
    </citation>
    <scope>NUCLEOTIDE SEQUENCE [LARGE SCALE GENOMIC DNA]</scope>
    <source>
        <strain evidence="1">DV1</strain>
        <tissue evidence="1">Whole organism</tissue>
    </source>
</reference>
<dbReference type="OrthoDB" id="10194543at2759"/>
<dbReference type="Gene3D" id="3.30.420.10">
    <property type="entry name" value="Ribonuclease H-like superfamily/Ribonuclease H"/>
    <property type="match status" value="1"/>
</dbReference>
<comment type="caution">
    <text evidence="1">The sequence shown here is derived from an EMBL/GenBank/DDBJ whole genome shotgun (WGS) entry which is preliminary data.</text>
</comment>
<sequence>MDKLVTQDESWIFFEGQPCKMSNRCWLSKGEPRPQVVRRCMTNKKTLLVAAFTPSKRLSFETTKPGQSVDAEFIVNFVQRTGNLWRSLRSQLIHLDQVIWQWDNARPHTAAATQHFMEKRGIRLLH</sequence>
<organism evidence="1 2">
    <name type="scientific">Macrostomum lignano</name>
    <dbReference type="NCBI Taxonomy" id="282301"/>
    <lineage>
        <taxon>Eukaryota</taxon>
        <taxon>Metazoa</taxon>
        <taxon>Spiralia</taxon>
        <taxon>Lophotrochozoa</taxon>
        <taxon>Platyhelminthes</taxon>
        <taxon>Rhabditophora</taxon>
        <taxon>Macrostomorpha</taxon>
        <taxon>Macrostomida</taxon>
        <taxon>Macrostomidae</taxon>
        <taxon>Macrostomum</taxon>
    </lineage>
</organism>
<keyword evidence="2" id="KW-1185">Reference proteome</keyword>
<evidence type="ECO:0008006" key="3">
    <source>
        <dbReference type="Google" id="ProtNLM"/>
    </source>
</evidence>
<gene>
    <name evidence="1" type="ORF">BOX15_Mlig012187g1</name>
</gene>
<proteinExistence type="predicted"/>
<evidence type="ECO:0000313" key="1">
    <source>
        <dbReference type="EMBL" id="PAA62950.1"/>
    </source>
</evidence>